<dbReference type="EMBL" id="RCUY01000009">
    <property type="protein sequence ID" value="RLP82049.1"/>
    <property type="molecule type" value="Genomic_DNA"/>
</dbReference>
<evidence type="ECO:0000313" key="2">
    <source>
        <dbReference type="EMBL" id="RLP82049.1"/>
    </source>
</evidence>
<keyword evidence="1" id="KW-0472">Membrane</keyword>
<feature type="transmembrane region" description="Helical" evidence="1">
    <location>
        <begin position="154"/>
        <end position="175"/>
    </location>
</feature>
<protein>
    <recommendedName>
        <fullName evidence="4">Type VII secretion integral membrane protein EccD</fullName>
    </recommendedName>
</protein>
<comment type="caution">
    <text evidence="2">The sequence shown here is derived from an EMBL/GenBank/DDBJ whole genome shotgun (WGS) entry which is preliminary data.</text>
</comment>
<evidence type="ECO:0000313" key="3">
    <source>
        <dbReference type="Proteomes" id="UP000269438"/>
    </source>
</evidence>
<dbReference type="Proteomes" id="UP000269438">
    <property type="component" value="Unassembled WGS sequence"/>
</dbReference>
<gene>
    <name evidence="2" type="ORF">D9V34_09510</name>
</gene>
<feature type="transmembrane region" description="Helical" evidence="1">
    <location>
        <begin position="428"/>
        <end position="451"/>
    </location>
</feature>
<feature type="transmembrane region" description="Helical" evidence="1">
    <location>
        <begin position="94"/>
        <end position="117"/>
    </location>
</feature>
<organism evidence="2 3">
    <name type="scientific">Mycetocola lacteus</name>
    <dbReference type="NCBI Taxonomy" id="76637"/>
    <lineage>
        <taxon>Bacteria</taxon>
        <taxon>Bacillati</taxon>
        <taxon>Actinomycetota</taxon>
        <taxon>Actinomycetes</taxon>
        <taxon>Micrococcales</taxon>
        <taxon>Microbacteriaceae</taxon>
        <taxon>Mycetocola</taxon>
    </lineage>
</organism>
<feature type="transmembrane region" description="Helical" evidence="1">
    <location>
        <begin position="238"/>
        <end position="259"/>
    </location>
</feature>
<proteinExistence type="predicted"/>
<feature type="transmembrane region" description="Helical" evidence="1">
    <location>
        <begin position="304"/>
        <end position="323"/>
    </location>
</feature>
<keyword evidence="3" id="KW-1185">Reference proteome</keyword>
<keyword evidence="1" id="KW-0812">Transmembrane</keyword>
<reference evidence="2 3" key="1">
    <citation type="submission" date="2018-10" db="EMBL/GenBank/DDBJ databases">
        <authorList>
            <person name="Li J."/>
        </authorList>
    </citation>
    <scope>NUCLEOTIDE SEQUENCE [LARGE SCALE GENOMIC DNA]</scope>
    <source>
        <strain evidence="2 3">JCM 11654</strain>
    </source>
</reference>
<feature type="transmembrane region" description="Helical" evidence="1">
    <location>
        <begin position="123"/>
        <end position="142"/>
    </location>
</feature>
<name>A0A3L7ANL7_9MICO</name>
<dbReference type="AlphaFoldDB" id="A0A3L7ANL7"/>
<dbReference type="OrthoDB" id="3228560at2"/>
<sequence length="452" mass="47178">MTESTKAAPALRRIAVRDADRRHDLVVPLGQTLAHALSVFGSDPVSGGRVFGPGGEEIAVRTPVADLREGGLYTIARERPLSARERRRAAVPRGFARVGPWWVLLGCAVLVGLLSISLDQLRMPGAILLGFGAILGVFIAELRPEMGEHGRLGISFYTPLALSALAALVGVPQTFDGSAQLAIAAAAAAAALVCALTMVINTDTPRRAAASALVVVFAGLAVLWGLSILVGYGVTQTALVTLGFIPLLLRALPSALFTVDEGYQIDFGRFMTARWTVRGRVPEYRPTVSVPEIEHVVAEALARLRALTLVFSLIAALCLPAIGEPLLGDSPIERWSALALLVFIPLALLLGGRRVSGAAQRTPPRVAVMVGLIVLAVPVVIHLTGMLALGIAAGLLLGALLAAALIVPFSRNARSLGWSRTGDIAESFALAFSPVAALLAAGTLTLLQGALS</sequence>
<evidence type="ECO:0008006" key="4">
    <source>
        <dbReference type="Google" id="ProtNLM"/>
    </source>
</evidence>
<feature type="transmembrane region" description="Helical" evidence="1">
    <location>
        <begin position="181"/>
        <end position="200"/>
    </location>
</feature>
<feature type="transmembrane region" description="Helical" evidence="1">
    <location>
        <begin position="212"/>
        <end position="232"/>
    </location>
</feature>
<feature type="transmembrane region" description="Helical" evidence="1">
    <location>
        <begin position="387"/>
        <end position="407"/>
    </location>
</feature>
<dbReference type="RefSeq" id="WP_121688605.1">
    <property type="nucleotide sequence ID" value="NZ_RCUY01000009.1"/>
</dbReference>
<evidence type="ECO:0000256" key="1">
    <source>
        <dbReference type="SAM" id="Phobius"/>
    </source>
</evidence>
<keyword evidence="1" id="KW-1133">Transmembrane helix</keyword>
<accession>A0A3L7ANL7</accession>
<feature type="transmembrane region" description="Helical" evidence="1">
    <location>
        <begin position="335"/>
        <end position="352"/>
    </location>
</feature>
<feature type="transmembrane region" description="Helical" evidence="1">
    <location>
        <begin position="364"/>
        <end position="381"/>
    </location>
</feature>